<evidence type="ECO:0000313" key="2">
    <source>
        <dbReference type="Proteomes" id="UP001499933"/>
    </source>
</evidence>
<protein>
    <submittedName>
        <fullName evidence="1">Uncharacterized protein</fullName>
    </submittedName>
</protein>
<evidence type="ECO:0000313" key="1">
    <source>
        <dbReference type="EMBL" id="GAA1965713.1"/>
    </source>
</evidence>
<comment type="caution">
    <text evidence="1">The sequence shown here is derived from an EMBL/GenBank/DDBJ whole genome shotgun (WGS) entry which is preliminary data.</text>
</comment>
<dbReference type="EMBL" id="BAAAOG010000007">
    <property type="protein sequence ID" value="GAA1965713.1"/>
    <property type="molecule type" value="Genomic_DNA"/>
</dbReference>
<name>A0ABN2R9N7_9MICO</name>
<reference evidence="1 2" key="1">
    <citation type="journal article" date="2019" name="Int. J. Syst. Evol. Microbiol.">
        <title>The Global Catalogue of Microorganisms (GCM) 10K type strain sequencing project: providing services to taxonomists for standard genome sequencing and annotation.</title>
        <authorList>
            <consortium name="The Broad Institute Genomics Platform"/>
            <consortium name="The Broad Institute Genome Sequencing Center for Infectious Disease"/>
            <person name="Wu L."/>
            <person name="Ma J."/>
        </authorList>
    </citation>
    <scope>NUCLEOTIDE SEQUENCE [LARGE SCALE GENOMIC DNA]</scope>
    <source>
        <strain evidence="1 2">JCM 14901</strain>
    </source>
</reference>
<proteinExistence type="predicted"/>
<gene>
    <name evidence="1" type="ORF">GCM10009776_30800</name>
</gene>
<organism evidence="1 2">
    <name type="scientific">Microbacterium deminutum</name>
    <dbReference type="NCBI Taxonomy" id="344164"/>
    <lineage>
        <taxon>Bacteria</taxon>
        <taxon>Bacillati</taxon>
        <taxon>Actinomycetota</taxon>
        <taxon>Actinomycetes</taxon>
        <taxon>Micrococcales</taxon>
        <taxon>Microbacteriaceae</taxon>
        <taxon>Microbacterium</taxon>
    </lineage>
</organism>
<dbReference type="Proteomes" id="UP001499933">
    <property type="component" value="Unassembled WGS sequence"/>
</dbReference>
<accession>A0ABN2R9N7</accession>
<keyword evidence="2" id="KW-1185">Reference proteome</keyword>
<dbReference type="RefSeq" id="WP_344096246.1">
    <property type="nucleotide sequence ID" value="NZ_BAAAOG010000007.1"/>
</dbReference>
<sequence>MTAISAPRGYAHTTAFERSLLWTSTALDHFVTSRLEGRAAVERRRTIQVQTDYADARRDAQARGGIGMLP</sequence>